<dbReference type="EMBL" id="AP014967">
    <property type="protein sequence ID" value="BAT13439.1"/>
    <property type="molecule type" value="Genomic_DNA"/>
</dbReference>
<organism evidence="1 2">
    <name type="scientific">Oryza sativa subsp. japonica</name>
    <name type="common">Rice</name>
    <dbReference type="NCBI Taxonomy" id="39947"/>
    <lineage>
        <taxon>Eukaryota</taxon>
        <taxon>Viridiplantae</taxon>
        <taxon>Streptophyta</taxon>
        <taxon>Embryophyta</taxon>
        <taxon>Tracheophyta</taxon>
        <taxon>Spermatophyta</taxon>
        <taxon>Magnoliopsida</taxon>
        <taxon>Liliopsida</taxon>
        <taxon>Poales</taxon>
        <taxon>Poaceae</taxon>
        <taxon>BOP clade</taxon>
        <taxon>Oryzoideae</taxon>
        <taxon>Oryzeae</taxon>
        <taxon>Oryzinae</taxon>
        <taxon>Oryza</taxon>
        <taxon>Oryza sativa</taxon>
    </lineage>
</organism>
<dbReference type="InParanoid" id="A0A0P0Y0T9"/>
<reference evidence="2" key="1">
    <citation type="journal article" date="2005" name="Nature">
        <title>The map-based sequence of the rice genome.</title>
        <authorList>
            <consortium name="International rice genome sequencing project (IRGSP)"/>
            <person name="Matsumoto T."/>
            <person name="Wu J."/>
            <person name="Kanamori H."/>
            <person name="Katayose Y."/>
            <person name="Fujisawa M."/>
            <person name="Namiki N."/>
            <person name="Mizuno H."/>
            <person name="Yamamoto K."/>
            <person name="Antonio B.A."/>
            <person name="Baba T."/>
            <person name="Sakata K."/>
            <person name="Nagamura Y."/>
            <person name="Aoki H."/>
            <person name="Arikawa K."/>
            <person name="Arita K."/>
            <person name="Bito T."/>
            <person name="Chiden Y."/>
            <person name="Fujitsuka N."/>
            <person name="Fukunaka R."/>
            <person name="Hamada M."/>
            <person name="Harada C."/>
            <person name="Hayashi A."/>
            <person name="Hijishita S."/>
            <person name="Honda M."/>
            <person name="Hosokawa S."/>
            <person name="Ichikawa Y."/>
            <person name="Idonuma A."/>
            <person name="Iijima M."/>
            <person name="Ikeda M."/>
            <person name="Ikeno M."/>
            <person name="Ito K."/>
            <person name="Ito S."/>
            <person name="Ito T."/>
            <person name="Ito Y."/>
            <person name="Ito Y."/>
            <person name="Iwabuchi A."/>
            <person name="Kamiya K."/>
            <person name="Karasawa W."/>
            <person name="Kurita K."/>
            <person name="Katagiri S."/>
            <person name="Kikuta A."/>
            <person name="Kobayashi H."/>
            <person name="Kobayashi N."/>
            <person name="Machita K."/>
            <person name="Maehara T."/>
            <person name="Masukawa M."/>
            <person name="Mizubayashi T."/>
            <person name="Mukai Y."/>
            <person name="Nagasaki H."/>
            <person name="Nagata Y."/>
            <person name="Naito S."/>
            <person name="Nakashima M."/>
            <person name="Nakama Y."/>
            <person name="Nakamichi Y."/>
            <person name="Nakamura M."/>
            <person name="Meguro A."/>
            <person name="Negishi M."/>
            <person name="Ohta I."/>
            <person name="Ohta T."/>
            <person name="Okamoto M."/>
            <person name="Ono N."/>
            <person name="Saji S."/>
            <person name="Sakaguchi M."/>
            <person name="Sakai K."/>
            <person name="Shibata M."/>
            <person name="Shimokawa T."/>
            <person name="Song J."/>
            <person name="Takazaki Y."/>
            <person name="Terasawa K."/>
            <person name="Tsugane M."/>
            <person name="Tsuji K."/>
            <person name="Ueda S."/>
            <person name="Waki K."/>
            <person name="Yamagata H."/>
            <person name="Yamamoto M."/>
            <person name="Yamamoto S."/>
            <person name="Yamane H."/>
            <person name="Yoshiki S."/>
            <person name="Yoshihara R."/>
            <person name="Yukawa K."/>
            <person name="Zhong H."/>
            <person name="Yano M."/>
            <person name="Yuan Q."/>
            <person name="Ouyang S."/>
            <person name="Liu J."/>
            <person name="Jones K.M."/>
            <person name="Gansberger K."/>
            <person name="Moffat K."/>
            <person name="Hill J."/>
            <person name="Bera J."/>
            <person name="Fadrosh D."/>
            <person name="Jin S."/>
            <person name="Johri S."/>
            <person name="Kim M."/>
            <person name="Overton L."/>
            <person name="Reardon M."/>
            <person name="Tsitrin T."/>
            <person name="Vuong H."/>
            <person name="Weaver B."/>
            <person name="Ciecko A."/>
            <person name="Tallon L."/>
            <person name="Jackson J."/>
            <person name="Pai G."/>
            <person name="Aken S.V."/>
            <person name="Utterback T."/>
            <person name="Reidmuller S."/>
            <person name="Feldblyum T."/>
            <person name="Hsiao J."/>
            <person name="Zismann V."/>
            <person name="Iobst S."/>
            <person name="de Vazeille A.R."/>
            <person name="Buell C.R."/>
            <person name="Ying K."/>
            <person name="Li Y."/>
            <person name="Lu T."/>
            <person name="Huang Y."/>
            <person name="Zhao Q."/>
            <person name="Feng Q."/>
            <person name="Zhang L."/>
            <person name="Zhu J."/>
            <person name="Weng Q."/>
            <person name="Mu J."/>
            <person name="Lu Y."/>
            <person name="Fan D."/>
            <person name="Liu Y."/>
            <person name="Guan J."/>
            <person name="Zhang Y."/>
            <person name="Yu S."/>
            <person name="Liu X."/>
            <person name="Zhang Y."/>
            <person name="Hong G."/>
            <person name="Han B."/>
            <person name="Choisne N."/>
            <person name="Demange N."/>
            <person name="Orjeda G."/>
            <person name="Samain S."/>
            <person name="Cattolico L."/>
            <person name="Pelletier E."/>
            <person name="Couloux A."/>
            <person name="Segurens B."/>
            <person name="Wincker P."/>
            <person name="D'Hont A."/>
            <person name="Scarpelli C."/>
            <person name="Weissenbach J."/>
            <person name="Salanoubat M."/>
            <person name="Quetier F."/>
            <person name="Yu Y."/>
            <person name="Kim H.R."/>
            <person name="Rambo T."/>
            <person name="Currie J."/>
            <person name="Collura K."/>
            <person name="Luo M."/>
            <person name="Yang T."/>
            <person name="Ammiraju J.S.S."/>
            <person name="Engler F."/>
            <person name="Soderlund C."/>
            <person name="Wing R.A."/>
            <person name="Palmer L.E."/>
            <person name="de la Bastide M."/>
            <person name="Spiegel L."/>
            <person name="Nascimento L."/>
            <person name="Zutavern T."/>
            <person name="O'Shaughnessy A."/>
            <person name="Dike S."/>
            <person name="Dedhia N."/>
            <person name="Preston R."/>
            <person name="Balija V."/>
            <person name="McCombie W.R."/>
            <person name="Chow T."/>
            <person name="Chen H."/>
            <person name="Chung M."/>
            <person name="Chen C."/>
            <person name="Shaw J."/>
            <person name="Wu H."/>
            <person name="Hsiao K."/>
            <person name="Chao Y."/>
            <person name="Chu M."/>
            <person name="Cheng C."/>
            <person name="Hour A."/>
            <person name="Lee P."/>
            <person name="Lin S."/>
            <person name="Lin Y."/>
            <person name="Liou J."/>
            <person name="Liu S."/>
            <person name="Hsing Y."/>
            <person name="Raghuvanshi S."/>
            <person name="Mohanty A."/>
            <person name="Bharti A.K."/>
            <person name="Gaur A."/>
            <person name="Gupta V."/>
            <person name="Kumar D."/>
            <person name="Ravi V."/>
            <person name="Vij S."/>
            <person name="Kapur A."/>
            <person name="Khurana P."/>
            <person name="Khurana P."/>
            <person name="Khurana J.P."/>
            <person name="Tyagi A.K."/>
            <person name="Gaikwad K."/>
            <person name="Singh A."/>
            <person name="Dalal V."/>
            <person name="Srivastava S."/>
            <person name="Dixit A."/>
            <person name="Pal A.K."/>
            <person name="Ghazi I.A."/>
            <person name="Yadav M."/>
            <person name="Pandit A."/>
            <person name="Bhargava A."/>
            <person name="Sureshbabu K."/>
            <person name="Batra K."/>
            <person name="Sharma T.R."/>
            <person name="Mohapatra T."/>
            <person name="Singh N.K."/>
            <person name="Messing J."/>
            <person name="Nelson A.B."/>
            <person name="Fuks G."/>
            <person name="Kavchok S."/>
            <person name="Keizer G."/>
            <person name="Linton E."/>
            <person name="Llaca V."/>
            <person name="Song R."/>
            <person name="Tanyolac B."/>
            <person name="Young S."/>
            <person name="Ho-Il K."/>
            <person name="Hahn J.H."/>
            <person name="Sangsakoo G."/>
            <person name="Vanavichit A."/>
            <person name="de Mattos Luiz.A.T."/>
            <person name="Zimmer P.D."/>
            <person name="Malone G."/>
            <person name="Dellagostin O."/>
            <person name="de Oliveira A.C."/>
            <person name="Bevan M."/>
            <person name="Bancroft I."/>
            <person name="Minx P."/>
            <person name="Cordum H."/>
            <person name="Wilson R."/>
            <person name="Cheng Z."/>
            <person name="Jin W."/>
            <person name="Jiang J."/>
            <person name="Leong S.A."/>
            <person name="Iwama H."/>
            <person name="Gojobori T."/>
            <person name="Itoh T."/>
            <person name="Niimura Y."/>
            <person name="Fujii Y."/>
            <person name="Habara T."/>
            <person name="Sakai H."/>
            <person name="Sato Y."/>
            <person name="Wilson G."/>
            <person name="Kumar K."/>
            <person name="McCouch S."/>
            <person name="Juretic N."/>
            <person name="Hoen D."/>
            <person name="Wright S."/>
            <person name="Bruskiewich R."/>
            <person name="Bureau T."/>
            <person name="Miyao A."/>
            <person name="Hirochika H."/>
            <person name="Nishikawa T."/>
            <person name="Kadowaki K."/>
            <person name="Sugiura M."/>
            <person name="Burr B."/>
            <person name="Sasaki T."/>
        </authorList>
    </citation>
    <scope>NUCLEOTIDE SEQUENCE [LARGE SCALE GENOMIC DNA]</scope>
    <source>
        <strain evidence="2">cv. Nipponbare</strain>
    </source>
</reference>
<dbReference type="AlphaFoldDB" id="A0A0P0Y0T9"/>
<reference evidence="1 2" key="3">
    <citation type="journal article" date="2013" name="Rice">
        <title>Improvement of the Oryza sativa Nipponbare reference genome using next generation sequence and optical map data.</title>
        <authorList>
            <person name="Kawahara Y."/>
            <person name="de la Bastide M."/>
            <person name="Hamilton J.P."/>
            <person name="Kanamori H."/>
            <person name="McCombie W.R."/>
            <person name="Ouyang S."/>
            <person name="Schwartz D.C."/>
            <person name="Tanaka T."/>
            <person name="Wu J."/>
            <person name="Zhou S."/>
            <person name="Childs K.L."/>
            <person name="Davidson R.M."/>
            <person name="Lin H."/>
            <person name="Quesada-Ocampo L."/>
            <person name="Vaillancourt B."/>
            <person name="Sakai H."/>
            <person name="Lee S.S."/>
            <person name="Kim J."/>
            <person name="Numa H."/>
            <person name="Itoh T."/>
            <person name="Buell C.R."/>
            <person name="Matsumoto T."/>
        </authorList>
    </citation>
    <scope>NUCLEOTIDE SEQUENCE [LARGE SCALE GENOMIC DNA]</scope>
    <source>
        <strain evidence="2">cv. Nipponbare</strain>
    </source>
</reference>
<accession>A0A0P0Y0T9</accession>
<dbReference type="PaxDb" id="39947-A0A0P0Y0T9"/>
<dbReference type="eggNOG" id="ENOG502R4W8">
    <property type="taxonomic scope" value="Eukaryota"/>
</dbReference>
<gene>
    <name evidence="1" type="ordered locus">Os11g0249700</name>
    <name evidence="1" type="ORF">OSNPB_110249700</name>
</gene>
<dbReference type="Gramene" id="Os11t0249700-00">
    <property type="protein sequence ID" value="Os11t0249700-00"/>
    <property type="gene ID" value="Os11g0249700"/>
</dbReference>
<keyword evidence="2" id="KW-1185">Reference proteome</keyword>
<sequence length="155" mass="16984">MGFWTSRMATLANRTPETRPAKGFPHVLIRRPFCVPASDADSTVTFRTSPSPARPPRLPMLIPCPGPHRMLRMATPEVPGPTETQSSPVRTVALRTATSRDSATWMPSVLGLSAGAAIRTPWSVTPAQSKMETCTFLLSTSVTRFTDTLFDWLIN</sequence>
<evidence type="ECO:0000313" key="2">
    <source>
        <dbReference type="Proteomes" id="UP000059680"/>
    </source>
</evidence>
<protein>
    <submittedName>
        <fullName evidence="1">Os11g0249700 protein</fullName>
    </submittedName>
</protein>
<name>A0A0P0Y0T9_ORYSJ</name>
<dbReference type="Proteomes" id="UP000059680">
    <property type="component" value="Chromosome 11"/>
</dbReference>
<evidence type="ECO:0000313" key="1">
    <source>
        <dbReference type="EMBL" id="BAT13439.1"/>
    </source>
</evidence>
<reference evidence="1 2" key="2">
    <citation type="journal article" date="2013" name="Plant Cell Physiol.">
        <title>Rice Annotation Project Database (RAP-DB): an integrative and interactive database for rice genomics.</title>
        <authorList>
            <person name="Sakai H."/>
            <person name="Lee S.S."/>
            <person name="Tanaka T."/>
            <person name="Numa H."/>
            <person name="Kim J."/>
            <person name="Kawahara Y."/>
            <person name="Wakimoto H."/>
            <person name="Yang C.C."/>
            <person name="Iwamoto M."/>
            <person name="Abe T."/>
            <person name="Yamada Y."/>
            <person name="Muto A."/>
            <person name="Inokuchi H."/>
            <person name="Ikemura T."/>
            <person name="Matsumoto T."/>
            <person name="Sasaki T."/>
            <person name="Itoh T."/>
        </authorList>
    </citation>
    <scope>NUCLEOTIDE SEQUENCE [LARGE SCALE GENOMIC DNA]</scope>
    <source>
        <strain evidence="2">cv. Nipponbare</strain>
    </source>
</reference>
<proteinExistence type="predicted"/>